<sequence length="303" mass="35130">MDSIETKIANECQIKMKWRIKEEVLKDALNNLNDDTELIKSERLKASKILGVEYYLLLKTDKQNSNEINLFLQLEFEMARKIKATFNISVKSASYKKVVEKIYDNSDGFGETLCIRDKIFDAEKKFFVDRIMEIELDGTLKSRGIKRKSPESLSLVDILWENNEDKDITIIAEKQELKIHKWILCAKSPVFKAELNSGMKEARENRIEITDFSFEIVKIFVEDCYEQLLHHDVQFSLIYKISESNVVQLANASVTSNAKELREYYVCFLINAAEKSIFIKGAKNLREEITSEIGRRSLVSIVE</sequence>
<dbReference type="WBParaSite" id="PS1159_v2.g17638.t1">
    <property type="protein sequence ID" value="PS1159_v2.g17638.t1"/>
    <property type="gene ID" value="PS1159_v2.g17638"/>
</dbReference>
<proteinExistence type="predicted"/>
<name>A0AC35FHV6_9BILA</name>
<evidence type="ECO:0000313" key="1">
    <source>
        <dbReference type="Proteomes" id="UP000887580"/>
    </source>
</evidence>
<organism evidence="1 2">
    <name type="scientific">Panagrolaimus sp. PS1159</name>
    <dbReference type="NCBI Taxonomy" id="55785"/>
    <lineage>
        <taxon>Eukaryota</taxon>
        <taxon>Metazoa</taxon>
        <taxon>Ecdysozoa</taxon>
        <taxon>Nematoda</taxon>
        <taxon>Chromadorea</taxon>
        <taxon>Rhabditida</taxon>
        <taxon>Tylenchina</taxon>
        <taxon>Panagrolaimomorpha</taxon>
        <taxon>Panagrolaimoidea</taxon>
        <taxon>Panagrolaimidae</taxon>
        <taxon>Panagrolaimus</taxon>
    </lineage>
</organism>
<accession>A0AC35FHV6</accession>
<evidence type="ECO:0000313" key="2">
    <source>
        <dbReference type="WBParaSite" id="PS1159_v2.g17638.t1"/>
    </source>
</evidence>
<protein>
    <submittedName>
        <fullName evidence="2">BTB domain-containing protein</fullName>
    </submittedName>
</protein>
<reference evidence="2" key="1">
    <citation type="submission" date="2022-11" db="UniProtKB">
        <authorList>
            <consortium name="WormBaseParasite"/>
        </authorList>
    </citation>
    <scope>IDENTIFICATION</scope>
</reference>
<dbReference type="Proteomes" id="UP000887580">
    <property type="component" value="Unplaced"/>
</dbReference>